<evidence type="ECO:0000256" key="2">
    <source>
        <dbReference type="ARBA" id="ARBA00022679"/>
    </source>
</evidence>
<dbReference type="EMBL" id="WQMS01000008">
    <property type="protein sequence ID" value="MVO77878.1"/>
    <property type="molecule type" value="Genomic_DNA"/>
</dbReference>
<protein>
    <submittedName>
        <fullName evidence="5">Methyltransferase domain-containing protein</fullName>
    </submittedName>
</protein>
<evidence type="ECO:0000256" key="1">
    <source>
        <dbReference type="ARBA" id="ARBA00022603"/>
    </source>
</evidence>
<dbReference type="GO" id="GO:0032259">
    <property type="term" value="P:methylation"/>
    <property type="evidence" value="ECO:0007669"/>
    <property type="project" value="UniProtKB-KW"/>
</dbReference>
<evidence type="ECO:0000256" key="3">
    <source>
        <dbReference type="SAM" id="MobiDB-lite"/>
    </source>
</evidence>
<dbReference type="Pfam" id="PF08241">
    <property type="entry name" value="Methyltransf_11"/>
    <property type="match status" value="1"/>
</dbReference>
<dbReference type="GO" id="GO:0008757">
    <property type="term" value="F:S-adenosylmethionine-dependent methyltransferase activity"/>
    <property type="evidence" value="ECO:0007669"/>
    <property type="project" value="InterPro"/>
</dbReference>
<comment type="caution">
    <text evidence="5">The sequence shown here is derived from an EMBL/GenBank/DDBJ whole genome shotgun (WGS) entry which is preliminary data.</text>
</comment>
<dbReference type="CDD" id="cd02440">
    <property type="entry name" value="AdoMet_MTases"/>
    <property type="match status" value="1"/>
</dbReference>
<proteinExistence type="predicted"/>
<keyword evidence="1 5" id="KW-0489">Methyltransferase</keyword>
<feature type="region of interest" description="Disordered" evidence="3">
    <location>
        <begin position="256"/>
        <end position="282"/>
    </location>
</feature>
<dbReference type="AlphaFoldDB" id="A0A6I4J1D4"/>
<gene>
    <name evidence="5" type="ORF">GON01_08015</name>
</gene>
<keyword evidence="2 5" id="KW-0808">Transferase</keyword>
<evidence type="ECO:0000259" key="4">
    <source>
        <dbReference type="Pfam" id="PF08241"/>
    </source>
</evidence>
<evidence type="ECO:0000313" key="6">
    <source>
        <dbReference type="Proteomes" id="UP000441389"/>
    </source>
</evidence>
<dbReference type="PANTHER" id="PTHR13090:SF1">
    <property type="entry name" value="ARGININE-HYDROXYLASE NDUFAF5, MITOCHONDRIAL"/>
    <property type="match status" value="1"/>
</dbReference>
<dbReference type="PANTHER" id="PTHR13090">
    <property type="entry name" value="ARGININE-HYDROXYLASE NDUFAF5, MITOCHONDRIAL"/>
    <property type="match status" value="1"/>
</dbReference>
<dbReference type="RefSeq" id="WP_157026846.1">
    <property type="nucleotide sequence ID" value="NZ_WQMS01000008.1"/>
</dbReference>
<reference evidence="5 6" key="1">
    <citation type="submission" date="2019-12" db="EMBL/GenBank/DDBJ databases">
        <authorList>
            <person name="Huq M.A."/>
        </authorList>
    </citation>
    <scope>NUCLEOTIDE SEQUENCE [LARGE SCALE GENOMIC DNA]</scope>
    <source>
        <strain evidence="5 6">MAH-20</strain>
    </source>
</reference>
<dbReference type="InterPro" id="IPR029063">
    <property type="entry name" value="SAM-dependent_MTases_sf"/>
</dbReference>
<feature type="domain" description="Methyltransferase type 11" evidence="4">
    <location>
        <begin position="52"/>
        <end position="135"/>
    </location>
</feature>
<evidence type="ECO:0000313" key="5">
    <source>
        <dbReference type="EMBL" id="MVO77878.1"/>
    </source>
</evidence>
<dbReference type="Proteomes" id="UP000441389">
    <property type="component" value="Unassembled WGS sequence"/>
</dbReference>
<dbReference type="SUPFAM" id="SSF53335">
    <property type="entry name" value="S-adenosyl-L-methionine-dependent methyltransferases"/>
    <property type="match status" value="1"/>
</dbReference>
<sequence length="282" mass="29783">MSAPQIFDRRRRRLRRDRAATGFASHDFLHARMAAELLDRLDSVQRQFTRALDLGCLDGRVGRALAARGIESVAADAGFRFARAGAGVQCDEDQLPFADGSFDLIVACGGLDQVNDLPGALTLIRRVLKPDGLFLGAFVGAGSLPRLRAALLGAEDRAVARLHPQIDVRSAGDLLARAGFALPVADGERLAVRYGSLFALLADLRGSASASLLADAAPPLTRSALARAAGLFQAAADPDGKVAETIEIVHLLGWAPAPDQPRPARRGSGTASLADALRPKRD</sequence>
<dbReference type="InterPro" id="IPR050602">
    <property type="entry name" value="Malonyl-ACP_OMT"/>
</dbReference>
<accession>A0A6I4J1D4</accession>
<name>A0A6I4J1D4_9SPHN</name>
<organism evidence="5 6">
    <name type="scientific">Sphingomonas horti</name>
    <dbReference type="NCBI Taxonomy" id="2682842"/>
    <lineage>
        <taxon>Bacteria</taxon>
        <taxon>Pseudomonadati</taxon>
        <taxon>Pseudomonadota</taxon>
        <taxon>Alphaproteobacteria</taxon>
        <taxon>Sphingomonadales</taxon>
        <taxon>Sphingomonadaceae</taxon>
        <taxon>Sphingomonas</taxon>
    </lineage>
</organism>
<dbReference type="InterPro" id="IPR013216">
    <property type="entry name" value="Methyltransf_11"/>
</dbReference>
<dbReference type="Gene3D" id="3.40.50.150">
    <property type="entry name" value="Vaccinia Virus protein VP39"/>
    <property type="match status" value="1"/>
</dbReference>
<keyword evidence="6" id="KW-1185">Reference proteome</keyword>